<dbReference type="Gramene" id="TVU25462">
    <property type="protein sequence ID" value="TVU25462"/>
    <property type="gene ID" value="EJB05_27958"/>
</dbReference>
<evidence type="ECO:0008006" key="4">
    <source>
        <dbReference type="Google" id="ProtNLM"/>
    </source>
</evidence>
<feature type="region of interest" description="Disordered" evidence="1">
    <location>
        <begin position="80"/>
        <end position="119"/>
    </location>
</feature>
<reference evidence="2 3" key="1">
    <citation type="journal article" date="2019" name="Sci. Rep.">
        <title>A high-quality genome of Eragrostis curvula grass provides insights into Poaceae evolution and supports new strategies to enhance forage quality.</title>
        <authorList>
            <person name="Carballo J."/>
            <person name="Santos B.A.C.M."/>
            <person name="Zappacosta D."/>
            <person name="Garbus I."/>
            <person name="Selva J.P."/>
            <person name="Gallo C.A."/>
            <person name="Diaz A."/>
            <person name="Albertini E."/>
            <person name="Caccamo M."/>
            <person name="Echenique V."/>
        </authorList>
    </citation>
    <scope>NUCLEOTIDE SEQUENCE [LARGE SCALE GENOMIC DNA]</scope>
    <source>
        <strain evidence="3">cv. Victoria</strain>
        <tissue evidence="2">Leaf</tissue>
    </source>
</reference>
<dbReference type="AlphaFoldDB" id="A0A5J9UNY2"/>
<name>A0A5J9UNY2_9POAL</name>
<organism evidence="2 3">
    <name type="scientific">Eragrostis curvula</name>
    <name type="common">weeping love grass</name>
    <dbReference type="NCBI Taxonomy" id="38414"/>
    <lineage>
        <taxon>Eukaryota</taxon>
        <taxon>Viridiplantae</taxon>
        <taxon>Streptophyta</taxon>
        <taxon>Embryophyta</taxon>
        <taxon>Tracheophyta</taxon>
        <taxon>Spermatophyta</taxon>
        <taxon>Magnoliopsida</taxon>
        <taxon>Liliopsida</taxon>
        <taxon>Poales</taxon>
        <taxon>Poaceae</taxon>
        <taxon>PACMAD clade</taxon>
        <taxon>Chloridoideae</taxon>
        <taxon>Eragrostideae</taxon>
        <taxon>Eragrostidinae</taxon>
        <taxon>Eragrostis</taxon>
    </lineage>
</organism>
<dbReference type="InterPro" id="IPR011009">
    <property type="entry name" value="Kinase-like_dom_sf"/>
</dbReference>
<accession>A0A5J9UNY2</accession>
<comment type="caution">
    <text evidence="2">The sequence shown here is derived from an EMBL/GenBank/DDBJ whole genome shotgun (WGS) entry which is preliminary data.</text>
</comment>
<feature type="region of interest" description="Disordered" evidence="1">
    <location>
        <begin position="1"/>
        <end position="40"/>
    </location>
</feature>
<feature type="non-terminal residue" evidence="2">
    <location>
        <position position="1"/>
    </location>
</feature>
<dbReference type="SUPFAM" id="SSF56112">
    <property type="entry name" value="Protein kinase-like (PK-like)"/>
    <property type="match status" value="1"/>
</dbReference>
<evidence type="ECO:0000313" key="2">
    <source>
        <dbReference type="EMBL" id="TVU25462.1"/>
    </source>
</evidence>
<dbReference type="Proteomes" id="UP000324897">
    <property type="component" value="Chromosome 2"/>
</dbReference>
<protein>
    <recommendedName>
        <fullName evidence="4">Protein kinase domain-containing protein</fullName>
    </recommendedName>
</protein>
<evidence type="ECO:0000256" key="1">
    <source>
        <dbReference type="SAM" id="MobiDB-lite"/>
    </source>
</evidence>
<dbReference type="Gene3D" id="3.30.200.20">
    <property type="entry name" value="Phosphorylase Kinase, domain 1"/>
    <property type="match status" value="1"/>
</dbReference>
<keyword evidence="3" id="KW-1185">Reference proteome</keyword>
<sequence>MSPPSRTQSELHDARRHHKPSTRAVSAPTAPAAADSSGIRMGSGWEACRAYTLLDKLGGGAFGVVPRALHCRSGEVVTIKSSHHGGDELLQEASLRRPGSGGAPESDARPPPRPQQQRQ</sequence>
<evidence type="ECO:0000313" key="3">
    <source>
        <dbReference type="Proteomes" id="UP000324897"/>
    </source>
</evidence>
<dbReference type="EMBL" id="RWGY01000013">
    <property type="protein sequence ID" value="TVU25462.1"/>
    <property type="molecule type" value="Genomic_DNA"/>
</dbReference>
<proteinExistence type="predicted"/>
<feature type="compositionally biased region" description="Low complexity" evidence="1">
    <location>
        <begin position="22"/>
        <end position="37"/>
    </location>
</feature>
<gene>
    <name evidence="2" type="ORF">EJB05_27958</name>
</gene>
<feature type="compositionally biased region" description="Pro residues" evidence="1">
    <location>
        <begin position="109"/>
        <end position="119"/>
    </location>
</feature>